<reference evidence="2" key="1">
    <citation type="journal article" date="2011" name="PLoS Genet.">
        <title>Genomic analysis of the necrotrophic fungal pathogens Sclerotinia sclerotiorum and Botrytis cinerea.</title>
        <authorList>
            <person name="Amselem J."/>
            <person name="Cuomo C.A."/>
            <person name="van Kan J.A."/>
            <person name="Viaud M."/>
            <person name="Benito E.P."/>
            <person name="Couloux A."/>
            <person name="Coutinho P.M."/>
            <person name="de Vries R.P."/>
            <person name="Dyer P.S."/>
            <person name="Fillinger S."/>
            <person name="Fournier E."/>
            <person name="Gout L."/>
            <person name="Hahn M."/>
            <person name="Kohn L."/>
            <person name="Lapalu N."/>
            <person name="Plummer K.M."/>
            <person name="Pradier J.M."/>
            <person name="Quevillon E."/>
            <person name="Sharon A."/>
            <person name="Simon A."/>
            <person name="ten Have A."/>
            <person name="Tudzynski B."/>
            <person name="Tudzynski P."/>
            <person name="Wincker P."/>
            <person name="Andrew M."/>
            <person name="Anthouard V."/>
            <person name="Beever R.E."/>
            <person name="Beffa R."/>
            <person name="Benoit I."/>
            <person name="Bouzid O."/>
            <person name="Brault B."/>
            <person name="Chen Z."/>
            <person name="Choquer M."/>
            <person name="Collemare J."/>
            <person name="Cotton P."/>
            <person name="Danchin E.G."/>
            <person name="Da Silva C."/>
            <person name="Gautier A."/>
            <person name="Giraud C."/>
            <person name="Giraud T."/>
            <person name="Gonzalez C."/>
            <person name="Grossetete S."/>
            <person name="Guldener U."/>
            <person name="Henrissat B."/>
            <person name="Howlett B.J."/>
            <person name="Kodira C."/>
            <person name="Kretschmer M."/>
            <person name="Lappartient A."/>
            <person name="Leroch M."/>
            <person name="Levis C."/>
            <person name="Mauceli E."/>
            <person name="Neuveglise C."/>
            <person name="Oeser B."/>
            <person name="Pearson M."/>
            <person name="Poulain J."/>
            <person name="Poussereau N."/>
            <person name="Quesneville H."/>
            <person name="Rascle C."/>
            <person name="Schumacher J."/>
            <person name="Segurens B."/>
            <person name="Sexton A."/>
            <person name="Silva E."/>
            <person name="Sirven C."/>
            <person name="Soanes D.M."/>
            <person name="Talbot N.J."/>
            <person name="Templeton M."/>
            <person name="Yandava C."/>
            <person name="Yarden O."/>
            <person name="Zeng Q."/>
            <person name="Rollins J.A."/>
            <person name="Lebrun M.H."/>
            <person name="Dickman M."/>
        </authorList>
    </citation>
    <scope>NUCLEOTIDE SEQUENCE [LARGE SCALE GENOMIC DNA]</scope>
    <source>
        <strain evidence="2">ATCC 18683 / 1980 / Ss-1</strain>
    </source>
</reference>
<proteinExistence type="predicted"/>
<evidence type="ECO:0000313" key="1">
    <source>
        <dbReference type="EMBL" id="EDO02673.1"/>
    </source>
</evidence>
<dbReference type="KEGG" id="ssl:SS1G_05150"/>
<dbReference type="HOGENOM" id="CLU_2484675_0_0_1"/>
<dbReference type="Proteomes" id="UP000001312">
    <property type="component" value="Unassembled WGS sequence"/>
</dbReference>
<name>A7EIK7_SCLS1</name>
<accession>A7EIK7</accession>
<sequence>MHRAGGASANLAVQEGQNVQMSLNEVVEAGHLPNLAREVFRSIRHPNLEGPETFLWRVEQLYLLKLGELMWAIQNIGCIFLRYASLV</sequence>
<dbReference type="InParanoid" id="A7EIK7"/>
<dbReference type="RefSeq" id="XP_001593722.1">
    <property type="nucleotide sequence ID" value="XM_001593672.1"/>
</dbReference>
<dbReference type="EMBL" id="CH476626">
    <property type="protein sequence ID" value="EDO02673.1"/>
    <property type="molecule type" value="Genomic_DNA"/>
</dbReference>
<organism evidence="1 2">
    <name type="scientific">Sclerotinia sclerotiorum (strain ATCC 18683 / 1980 / Ss-1)</name>
    <name type="common">White mold</name>
    <name type="synonym">Whetzelinia sclerotiorum</name>
    <dbReference type="NCBI Taxonomy" id="665079"/>
    <lineage>
        <taxon>Eukaryota</taxon>
        <taxon>Fungi</taxon>
        <taxon>Dikarya</taxon>
        <taxon>Ascomycota</taxon>
        <taxon>Pezizomycotina</taxon>
        <taxon>Leotiomycetes</taxon>
        <taxon>Helotiales</taxon>
        <taxon>Sclerotiniaceae</taxon>
        <taxon>Sclerotinia</taxon>
    </lineage>
</organism>
<gene>
    <name evidence="1" type="ORF">SS1G_05150</name>
</gene>
<dbReference type="AlphaFoldDB" id="A7EIK7"/>
<protein>
    <submittedName>
        <fullName evidence="1">Uncharacterized protein</fullName>
    </submittedName>
</protein>
<keyword evidence="2" id="KW-1185">Reference proteome</keyword>
<evidence type="ECO:0000313" key="2">
    <source>
        <dbReference type="Proteomes" id="UP000001312"/>
    </source>
</evidence>
<dbReference type="GeneID" id="5489904"/>